<dbReference type="AlphaFoldDB" id="A0A7X6KV74"/>
<dbReference type="EMBL" id="JAAXOX010000004">
    <property type="protein sequence ID" value="NKY22921.1"/>
    <property type="molecule type" value="Genomic_DNA"/>
</dbReference>
<dbReference type="InterPro" id="IPR036291">
    <property type="entry name" value="NAD(P)-bd_dom_sf"/>
</dbReference>
<dbReference type="Gene3D" id="3.40.50.720">
    <property type="entry name" value="NAD(P)-binding Rossmann-like Domain"/>
    <property type="match status" value="1"/>
</dbReference>
<dbReference type="InterPro" id="IPR002347">
    <property type="entry name" value="SDR_fam"/>
</dbReference>
<keyword evidence="1" id="KW-0560">Oxidoreductase</keyword>
<dbReference type="GO" id="GO:0016491">
    <property type="term" value="F:oxidoreductase activity"/>
    <property type="evidence" value="ECO:0007669"/>
    <property type="project" value="UniProtKB-KW"/>
</dbReference>
<sequence>MRTLVITGASDGIGAAAAAQLAGPDRRLVLVGRNPDKTHAVAERVGADAAFVADFAELAQVRELAARITERYPRIDVLANNAGGAFAGPAITGDGVELTFQVNHLAPFLLTGLLRPVFTPQTAVVTTASIAARLFSRFDVTDLDTSRHYGATKAYGNAKLANILFTRGLHARGVRAVAFHPGNVATAFARKTTSPLKLLYRTALNRFLIPAEEGGARLAFFAESDAWRSGQYYGRPGRVDRLPRRASDPALVEQLWAGSERLLAR</sequence>
<comment type="caution">
    <text evidence="2">The sequence shown here is derived from an EMBL/GenBank/DDBJ whole genome shotgun (WGS) entry which is preliminary data.</text>
</comment>
<evidence type="ECO:0000256" key="1">
    <source>
        <dbReference type="ARBA" id="ARBA00023002"/>
    </source>
</evidence>
<dbReference type="RefSeq" id="WP_168630056.1">
    <property type="nucleotide sequence ID" value="NZ_BONL01000001.1"/>
</dbReference>
<dbReference type="Proteomes" id="UP000581206">
    <property type="component" value="Unassembled WGS sequence"/>
</dbReference>
<dbReference type="SUPFAM" id="SSF51735">
    <property type="entry name" value="NAD(P)-binding Rossmann-fold domains"/>
    <property type="match status" value="1"/>
</dbReference>
<evidence type="ECO:0000313" key="2">
    <source>
        <dbReference type="EMBL" id="NKY22921.1"/>
    </source>
</evidence>
<reference evidence="2 3" key="1">
    <citation type="submission" date="2020-04" db="EMBL/GenBank/DDBJ databases">
        <title>MicrobeNet Type strains.</title>
        <authorList>
            <person name="Nicholson A.C."/>
        </authorList>
    </citation>
    <scope>NUCLEOTIDE SEQUENCE [LARGE SCALE GENOMIC DNA]</scope>
    <source>
        <strain evidence="2 3">ATCC BAA-788</strain>
    </source>
</reference>
<proteinExistence type="predicted"/>
<name>A0A7X6KV74_9CELL</name>
<dbReference type="PANTHER" id="PTHR43157">
    <property type="entry name" value="PHOSPHATIDYLINOSITOL-GLYCAN BIOSYNTHESIS CLASS F PROTEIN-RELATED"/>
    <property type="match status" value="1"/>
</dbReference>
<gene>
    <name evidence="2" type="ORF">HGA03_09625</name>
</gene>
<dbReference type="PANTHER" id="PTHR43157:SF31">
    <property type="entry name" value="PHOSPHATIDYLINOSITOL-GLYCAN BIOSYNTHESIS CLASS F PROTEIN"/>
    <property type="match status" value="1"/>
</dbReference>
<organism evidence="2 3">
    <name type="scientific">Cellulomonas denverensis</name>
    <dbReference type="NCBI Taxonomy" id="264297"/>
    <lineage>
        <taxon>Bacteria</taxon>
        <taxon>Bacillati</taxon>
        <taxon>Actinomycetota</taxon>
        <taxon>Actinomycetes</taxon>
        <taxon>Micrococcales</taxon>
        <taxon>Cellulomonadaceae</taxon>
        <taxon>Cellulomonas</taxon>
    </lineage>
</organism>
<keyword evidence="3" id="KW-1185">Reference proteome</keyword>
<dbReference type="Pfam" id="PF00106">
    <property type="entry name" value="adh_short"/>
    <property type="match status" value="1"/>
</dbReference>
<dbReference type="PRINTS" id="PR00081">
    <property type="entry name" value="GDHRDH"/>
</dbReference>
<evidence type="ECO:0000313" key="3">
    <source>
        <dbReference type="Proteomes" id="UP000581206"/>
    </source>
</evidence>
<accession>A0A7X6KV74</accession>
<protein>
    <submittedName>
        <fullName evidence="2">SDR family NAD(P)-dependent oxidoreductase</fullName>
    </submittedName>
</protein>